<dbReference type="InterPro" id="IPR017970">
    <property type="entry name" value="Homeobox_CS"/>
</dbReference>
<keyword evidence="7 13" id="KW-0371">Homeobox</keyword>
<keyword evidence="4" id="KW-0597">Phosphoprotein</keyword>
<evidence type="ECO:0000256" key="2">
    <source>
        <dbReference type="ARBA" id="ARBA00005733"/>
    </source>
</evidence>
<keyword evidence="8" id="KW-0010">Activator</keyword>
<dbReference type="CDD" id="cd00086">
    <property type="entry name" value="homeodomain"/>
    <property type="match status" value="1"/>
</dbReference>
<feature type="compositionally biased region" description="Polar residues" evidence="15">
    <location>
        <begin position="74"/>
        <end position="84"/>
    </location>
</feature>
<evidence type="ECO:0000256" key="13">
    <source>
        <dbReference type="PROSITE-ProRule" id="PRU00108"/>
    </source>
</evidence>
<dbReference type="SUPFAM" id="SSF46689">
    <property type="entry name" value="Homeodomain-like"/>
    <property type="match status" value="1"/>
</dbReference>
<feature type="DNA-binding region" description="Homeobox" evidence="13">
    <location>
        <begin position="119"/>
        <end position="178"/>
    </location>
</feature>
<evidence type="ECO:0000259" key="17">
    <source>
        <dbReference type="PROSITE" id="PS50803"/>
    </source>
</evidence>
<comment type="caution">
    <text evidence="18">The sequence shown here is derived from an EMBL/GenBank/DDBJ whole genome shotgun (WGS) entry which is preliminary data.</text>
</comment>
<dbReference type="PANTHER" id="PTHR24329:SF543">
    <property type="entry name" value="FI01017P-RELATED"/>
    <property type="match status" value="1"/>
</dbReference>
<organism evidence="18 19">
    <name type="scientific">Stylophora pistillata</name>
    <name type="common">Smooth cauliflower coral</name>
    <dbReference type="NCBI Taxonomy" id="50429"/>
    <lineage>
        <taxon>Eukaryota</taxon>
        <taxon>Metazoa</taxon>
        <taxon>Cnidaria</taxon>
        <taxon>Anthozoa</taxon>
        <taxon>Hexacorallia</taxon>
        <taxon>Scleractinia</taxon>
        <taxon>Astrocoeniina</taxon>
        <taxon>Pocilloporidae</taxon>
        <taxon>Stylophora</taxon>
    </lineage>
</organism>
<dbReference type="AlphaFoldDB" id="A0A2B4SMW1"/>
<feature type="compositionally biased region" description="Polar residues" evidence="15">
    <location>
        <begin position="92"/>
        <end position="102"/>
    </location>
</feature>
<dbReference type="Pfam" id="PF00046">
    <property type="entry name" value="Homeodomain"/>
    <property type="match status" value="1"/>
</dbReference>
<feature type="region of interest" description="Disordered" evidence="15">
    <location>
        <begin position="239"/>
        <end position="340"/>
    </location>
</feature>
<dbReference type="PROSITE" id="PS50803">
    <property type="entry name" value="OAR"/>
    <property type="match status" value="1"/>
</dbReference>
<feature type="region of interest" description="Disordered" evidence="15">
    <location>
        <begin position="74"/>
        <end position="124"/>
    </location>
</feature>
<comment type="subunit">
    <text evidence="11">Binds DNA.</text>
</comment>
<feature type="domain" description="Homeobox" evidence="16">
    <location>
        <begin position="117"/>
        <end position="177"/>
    </location>
</feature>
<dbReference type="Pfam" id="PF03826">
    <property type="entry name" value="OAR"/>
    <property type="match status" value="1"/>
</dbReference>
<evidence type="ECO:0000313" key="18">
    <source>
        <dbReference type="EMBL" id="PFX32024.1"/>
    </source>
</evidence>
<feature type="compositionally biased region" description="Pro residues" evidence="15">
    <location>
        <begin position="241"/>
        <end position="257"/>
    </location>
</feature>
<gene>
    <name evidence="18" type="primary">ALX4</name>
    <name evidence="18" type="ORF">AWC38_SpisGene3144</name>
</gene>
<proteinExistence type="inferred from homology"/>
<dbReference type="InterPro" id="IPR001356">
    <property type="entry name" value="HD"/>
</dbReference>
<dbReference type="GO" id="GO:0048513">
    <property type="term" value="P:animal organ development"/>
    <property type="evidence" value="ECO:0007669"/>
    <property type="project" value="UniProtKB-ARBA"/>
</dbReference>
<dbReference type="InterPro" id="IPR009057">
    <property type="entry name" value="Homeodomain-like_sf"/>
</dbReference>
<evidence type="ECO:0000256" key="11">
    <source>
        <dbReference type="ARBA" id="ARBA00064179"/>
    </source>
</evidence>
<dbReference type="FunFam" id="1.10.10.60:FF:000127">
    <property type="entry name" value="homeobox protein aristaless-like 4"/>
    <property type="match status" value="1"/>
</dbReference>
<keyword evidence="9" id="KW-0804">Transcription</keyword>
<evidence type="ECO:0000256" key="15">
    <source>
        <dbReference type="SAM" id="MobiDB-lite"/>
    </source>
</evidence>
<dbReference type="PROSITE" id="PS50071">
    <property type="entry name" value="HOMEOBOX_2"/>
    <property type="match status" value="1"/>
</dbReference>
<keyword evidence="10 13" id="KW-0539">Nucleus</keyword>
<feature type="domain" description="OAR" evidence="17">
    <location>
        <begin position="341"/>
        <end position="354"/>
    </location>
</feature>
<comment type="subcellular location">
    <subcellularLocation>
        <location evidence="1 13 14">Nucleus</location>
    </subcellularLocation>
</comment>
<evidence type="ECO:0000313" key="19">
    <source>
        <dbReference type="Proteomes" id="UP000225706"/>
    </source>
</evidence>
<evidence type="ECO:0000259" key="16">
    <source>
        <dbReference type="PROSITE" id="PS50071"/>
    </source>
</evidence>
<evidence type="ECO:0000256" key="6">
    <source>
        <dbReference type="ARBA" id="ARBA00023125"/>
    </source>
</evidence>
<feature type="region of interest" description="Disordered" evidence="15">
    <location>
        <begin position="38"/>
        <end position="58"/>
    </location>
</feature>
<evidence type="ECO:0000256" key="1">
    <source>
        <dbReference type="ARBA" id="ARBA00004123"/>
    </source>
</evidence>
<sequence>MTVESDSITSPQLRVIISSRSEMEKFAEFVSSIGQSARSPTYMQPNAPIPRATAAPNSPPANYVSCDMARQHGTLSMSTQSQAGKFSPPVGGSTQLSPSPQSCMEMENENNESSSKRKKRRNRTTFTSFQLEEMERIFQKTHYPDVYTREQLALRCDLTEARVQVWFQNRRAKWRKRERFAPVPVPVRSLTMGSIYDRHPQAPAWSRPSNSCMNPTGHGAGPMPHHMSVPSYAPVVHVHHPLPPNRHSPRSPSPESPPHCAKVGAMTTSTSGMKRSPIAHPNVTISQHGPSKQLPPCAHVPQQRASHSPGDGCHGSPGSMTSQSYCEEREPALQSPQRHSSSIAALRMKAKEHAVGVDMGRTLNGRAENFLTPYVTALS</sequence>
<dbReference type="InterPro" id="IPR003654">
    <property type="entry name" value="OAR_dom"/>
</dbReference>
<evidence type="ECO:0000256" key="12">
    <source>
        <dbReference type="ARBA" id="ARBA00074894"/>
    </source>
</evidence>
<evidence type="ECO:0000256" key="10">
    <source>
        <dbReference type="ARBA" id="ARBA00023242"/>
    </source>
</evidence>
<dbReference type="Proteomes" id="UP000225706">
    <property type="component" value="Unassembled WGS sequence"/>
</dbReference>
<dbReference type="Gene3D" id="1.10.10.60">
    <property type="entry name" value="Homeodomain-like"/>
    <property type="match status" value="1"/>
</dbReference>
<accession>A0A2B4SMW1</accession>
<evidence type="ECO:0000256" key="14">
    <source>
        <dbReference type="RuleBase" id="RU000682"/>
    </source>
</evidence>
<evidence type="ECO:0000256" key="5">
    <source>
        <dbReference type="ARBA" id="ARBA00023015"/>
    </source>
</evidence>
<keyword evidence="5" id="KW-0805">Transcription regulation</keyword>
<dbReference type="PANTHER" id="PTHR24329">
    <property type="entry name" value="HOMEOBOX PROTEIN ARISTALESS"/>
    <property type="match status" value="1"/>
</dbReference>
<keyword evidence="3" id="KW-0217">Developmental protein</keyword>
<keyword evidence="6 13" id="KW-0238">DNA-binding</keyword>
<dbReference type="PROSITE" id="PS00027">
    <property type="entry name" value="HOMEOBOX_1"/>
    <property type="match status" value="1"/>
</dbReference>
<dbReference type="InterPro" id="IPR050649">
    <property type="entry name" value="Paired_Homeobox_TFs"/>
</dbReference>
<dbReference type="GO" id="GO:0005634">
    <property type="term" value="C:nucleus"/>
    <property type="evidence" value="ECO:0007669"/>
    <property type="project" value="UniProtKB-SubCell"/>
</dbReference>
<protein>
    <recommendedName>
        <fullName evidence="12">Homeobox protein aristaless-like 4</fullName>
    </recommendedName>
</protein>
<evidence type="ECO:0000256" key="9">
    <source>
        <dbReference type="ARBA" id="ARBA00023163"/>
    </source>
</evidence>
<keyword evidence="19" id="KW-1185">Reference proteome</keyword>
<comment type="similarity">
    <text evidence="2">Belongs to the paired homeobox family.</text>
</comment>
<dbReference type="STRING" id="50429.A0A2B4SMW1"/>
<dbReference type="GO" id="GO:0000977">
    <property type="term" value="F:RNA polymerase II transcription regulatory region sequence-specific DNA binding"/>
    <property type="evidence" value="ECO:0007669"/>
    <property type="project" value="TreeGrafter"/>
</dbReference>
<dbReference type="EMBL" id="LSMT01000028">
    <property type="protein sequence ID" value="PFX32024.1"/>
    <property type="molecule type" value="Genomic_DNA"/>
</dbReference>
<evidence type="ECO:0000256" key="3">
    <source>
        <dbReference type="ARBA" id="ARBA00022473"/>
    </source>
</evidence>
<name>A0A2B4SMW1_STYPI</name>
<dbReference type="GO" id="GO:0000981">
    <property type="term" value="F:DNA-binding transcription factor activity, RNA polymerase II-specific"/>
    <property type="evidence" value="ECO:0007669"/>
    <property type="project" value="InterPro"/>
</dbReference>
<dbReference type="SMART" id="SM00389">
    <property type="entry name" value="HOX"/>
    <property type="match status" value="1"/>
</dbReference>
<evidence type="ECO:0000256" key="7">
    <source>
        <dbReference type="ARBA" id="ARBA00023155"/>
    </source>
</evidence>
<evidence type="ECO:0000256" key="8">
    <source>
        <dbReference type="ARBA" id="ARBA00023159"/>
    </source>
</evidence>
<evidence type="ECO:0000256" key="4">
    <source>
        <dbReference type="ARBA" id="ARBA00022553"/>
    </source>
</evidence>
<reference evidence="19" key="1">
    <citation type="journal article" date="2017" name="bioRxiv">
        <title>Comparative analysis of the genomes of Stylophora pistillata and Acropora digitifera provides evidence for extensive differences between species of corals.</title>
        <authorList>
            <person name="Voolstra C.R."/>
            <person name="Li Y."/>
            <person name="Liew Y.J."/>
            <person name="Baumgarten S."/>
            <person name="Zoccola D."/>
            <person name="Flot J.-F."/>
            <person name="Tambutte S."/>
            <person name="Allemand D."/>
            <person name="Aranda M."/>
        </authorList>
    </citation>
    <scope>NUCLEOTIDE SEQUENCE [LARGE SCALE GENOMIC DNA]</scope>
</reference>
<dbReference type="OrthoDB" id="6159439at2759"/>